<keyword evidence="7 12" id="KW-1133">Transmembrane helix</keyword>
<dbReference type="GO" id="GO:0022857">
    <property type="term" value="F:transmembrane transporter activity"/>
    <property type="evidence" value="ECO:0007669"/>
    <property type="project" value="InterPro"/>
</dbReference>
<dbReference type="EMBL" id="JANBOJ010000479">
    <property type="protein sequence ID" value="KAJ1719143.1"/>
    <property type="molecule type" value="Genomic_DNA"/>
</dbReference>
<keyword evidence="4 12" id="KW-0812">Transmembrane</keyword>
<evidence type="ECO:0000256" key="5">
    <source>
        <dbReference type="ARBA" id="ARBA00022792"/>
    </source>
</evidence>
<dbReference type="OrthoDB" id="17678at2759"/>
<feature type="transmembrane region" description="Helical" evidence="12">
    <location>
        <begin position="101"/>
        <end position="119"/>
    </location>
</feature>
<evidence type="ECO:0000256" key="3">
    <source>
        <dbReference type="ARBA" id="ARBA00005687"/>
    </source>
</evidence>
<keyword evidence="15" id="KW-1185">Reference proteome</keyword>
<reference evidence="14" key="1">
    <citation type="submission" date="2022-07" db="EMBL/GenBank/DDBJ databases">
        <title>Phylogenomic reconstructions and comparative analyses of Kickxellomycotina fungi.</title>
        <authorList>
            <person name="Reynolds N.K."/>
            <person name="Stajich J.E."/>
            <person name="Barry K."/>
            <person name="Grigoriev I.V."/>
            <person name="Crous P."/>
            <person name="Smith M.E."/>
        </authorList>
    </citation>
    <scope>NUCLEOTIDE SEQUENCE</scope>
    <source>
        <strain evidence="14">NBRC 32514</strain>
    </source>
</reference>
<evidence type="ECO:0000256" key="2">
    <source>
        <dbReference type="ARBA" id="ARBA00004273"/>
    </source>
</evidence>
<dbReference type="GO" id="GO:0005743">
    <property type="term" value="C:mitochondrial inner membrane"/>
    <property type="evidence" value="ECO:0007669"/>
    <property type="project" value="UniProtKB-SubCell"/>
</dbReference>
<feature type="transmembrane region" description="Helical" evidence="12">
    <location>
        <begin position="259"/>
        <end position="279"/>
    </location>
</feature>
<gene>
    <name evidence="14" type="primary">MDM31</name>
    <name evidence="14" type="ORF">LPJ53_006036</name>
</gene>
<sequence length="1218" mass="134881">MVHLMQNSESSLSVDNNIGKENARTQLAGFGVDEEGQERVHDVLASEENTEYRAAGSKYAWVIVVCAAFNTFCTMGIANSFGVFSTYYINFIYPEVSTASIAWIGTMLTVLMMGGAIVTGPLTDRFGFRAVALVGTAVCSLSLLLASFTNALWQLVLTQGVMFGIGSACIYSPSISLPSQWHTKNRPLATGIVAAGGGAGGMVFTEITQKMMETIGYKWTLRALALILLCISGTMGMFYRRRMPVPSGGIDFMSVARDIRLVALGMGGFFVNTCYFILFYYLPTAALKIGQTKQASNNLVIYMNAGSTTGRILAAYVSGGTGPINSCIVAYAICAVLIVVVMLVVKSMAGYIVLAVIYGMLCSSYVSITPLVLTNIFGPQVVTTAAGIVNMWCSIGVLIGNPSQGAIYQHFDRPVDSFKAITFWGFSGLVLSTLSYVLLKWLVIKDTQQSLAGSGRLPNSGSAHATSGTLQGSFKAYTSELGHIHSSNNHRNGKHQYSSSGDYSGSSGTHHFFKLAYQKSTFVAREGRYRIPKVKAALDIAMAVTLRVITLVWTDSGMLICRGVTICGNDNLPSHAKVNTTDLPQRSDSVQPRLAAPDAQKALPEPPLDPLYFYHYSSRQEILREISGFFPRLRARLRRTLKGSYHKRPWTIDDIFALVTWILMSQAMLLLVGTTTTVSVILWLLNRLQYQDWIAHKLSEWVSSALGVTVSFESAIVPAWSHGAIRLKNVRIYCGPEHGHITDDGGRDTNFTMYDLHVDQIDVALSLWRWMDDRGLIRECSMRGIRGSVDRRQVWWDPNVAYVPEEFRSMRRPGYFDLDSLEIEDMLLTVHPWQNFRPITVSIYSASLPRFRDRWLLYDTLNASSVVGMYDGSLFTIHQAHQHLHPQVTSSYAADNVYDTTQQSDRSTTRSGKAAHTTHVQIDNLNIDHINAGVEGPIGWITSGRLNVSALISFPPQSSGSDPAMVIRKIVDNISDSIDVVILPSVPDWSNPEKSPNPLVRGLYHLDMVDSPLAQEMHDRLRRRAERESQRRLEKQRQRTASWSQPLAPIATHQTGSFPRTSSDAHSTIPLARSQEDPTAAHVDLQVEFNDIRASVPLTTPQLGHPLLSSVLVRPIVAYMNAHRTSLPMRCQLRLQVDDFDGAWSFWDSGADALISRGIGAAFTQLAHNERERNRRLKLVGVWSVTAIFRQLIRLVDFVNSQRSFFHFLGTTAESDRI</sequence>
<evidence type="ECO:0000313" key="15">
    <source>
        <dbReference type="Proteomes" id="UP001149813"/>
    </source>
</evidence>
<dbReference type="InterPro" id="IPR011701">
    <property type="entry name" value="MFS"/>
</dbReference>
<protein>
    <submittedName>
        <fullName evidence="14">Mitochondrial distribution and morphology protein 31, mitochondrial</fullName>
    </submittedName>
</protein>
<evidence type="ECO:0000256" key="4">
    <source>
        <dbReference type="ARBA" id="ARBA00022692"/>
    </source>
</evidence>
<comment type="subcellular location">
    <subcellularLocation>
        <location evidence="1">Membrane</location>
        <topology evidence="1">Multi-pass membrane protein</topology>
    </subcellularLocation>
    <subcellularLocation>
        <location evidence="2">Mitochondrion inner membrane</location>
    </subcellularLocation>
</comment>
<dbReference type="AlphaFoldDB" id="A0A9W8CPI6"/>
<dbReference type="Pfam" id="PF08118">
    <property type="entry name" value="MDM31_MDM32"/>
    <property type="match status" value="2"/>
</dbReference>
<evidence type="ECO:0000259" key="13">
    <source>
        <dbReference type="PROSITE" id="PS50850"/>
    </source>
</evidence>
<evidence type="ECO:0000256" key="1">
    <source>
        <dbReference type="ARBA" id="ARBA00004141"/>
    </source>
</evidence>
<proteinExistence type="inferred from homology"/>
<accession>A0A9W8CPI6</accession>
<evidence type="ECO:0000256" key="9">
    <source>
        <dbReference type="ARBA" id="ARBA00023136"/>
    </source>
</evidence>
<evidence type="ECO:0000256" key="8">
    <source>
        <dbReference type="ARBA" id="ARBA00023128"/>
    </source>
</evidence>
<dbReference type="Proteomes" id="UP001149813">
    <property type="component" value="Unassembled WGS sequence"/>
</dbReference>
<evidence type="ECO:0000256" key="12">
    <source>
        <dbReference type="SAM" id="Phobius"/>
    </source>
</evidence>
<dbReference type="InterPro" id="IPR036259">
    <property type="entry name" value="MFS_trans_sf"/>
</dbReference>
<keyword evidence="8" id="KW-0496">Mitochondrion</keyword>
<organism evidence="14 15">
    <name type="scientific">Coemansia erecta</name>
    <dbReference type="NCBI Taxonomy" id="147472"/>
    <lineage>
        <taxon>Eukaryota</taxon>
        <taxon>Fungi</taxon>
        <taxon>Fungi incertae sedis</taxon>
        <taxon>Zoopagomycota</taxon>
        <taxon>Kickxellomycotina</taxon>
        <taxon>Kickxellomycetes</taxon>
        <taxon>Kickxellales</taxon>
        <taxon>Kickxellaceae</taxon>
        <taxon>Coemansia</taxon>
    </lineage>
</organism>
<comment type="similarity">
    <text evidence="3">Belongs to the MDM31/MDM32 family.</text>
</comment>
<feature type="transmembrane region" description="Helical" evidence="12">
    <location>
        <begin position="59"/>
        <end position="89"/>
    </location>
</feature>
<dbReference type="GO" id="GO:0007005">
    <property type="term" value="P:mitochondrion organization"/>
    <property type="evidence" value="ECO:0007669"/>
    <property type="project" value="InterPro"/>
</dbReference>
<name>A0A9W8CPI6_9FUNG</name>
<evidence type="ECO:0000256" key="10">
    <source>
        <dbReference type="ARBA" id="ARBA00025191"/>
    </source>
</evidence>
<comment type="function">
    <text evidence="10">Involved in the organization of the mitochondrial membranes and the global structure of the mitochondria. Also required for mitochondrial distribution and mobility as well as for the maintenance of mitochondrial DNA nucleoids structures.</text>
</comment>
<feature type="region of interest" description="Disordered" evidence="11">
    <location>
        <begin position="1023"/>
        <end position="1043"/>
    </location>
</feature>
<dbReference type="SUPFAM" id="SSF103473">
    <property type="entry name" value="MFS general substrate transporter"/>
    <property type="match status" value="1"/>
</dbReference>
<dbReference type="InterPro" id="IPR012571">
    <property type="entry name" value="Mdm31/Mdm32"/>
</dbReference>
<feature type="transmembrane region" description="Helical" evidence="12">
    <location>
        <begin position="187"/>
        <end position="207"/>
    </location>
</feature>
<feature type="transmembrane region" description="Helical" evidence="12">
    <location>
        <begin position="655"/>
        <end position="685"/>
    </location>
</feature>
<feature type="transmembrane region" description="Helical" evidence="12">
    <location>
        <begin position="351"/>
        <end position="374"/>
    </location>
</feature>
<dbReference type="PANTHER" id="PTHR31068:SF0">
    <property type="entry name" value="MITOCHONDRIAL DISTRIBUTION AND MORPHOLOGY PROTEIN 31"/>
    <property type="match status" value="1"/>
</dbReference>
<dbReference type="GO" id="GO:0000001">
    <property type="term" value="P:mitochondrion inheritance"/>
    <property type="evidence" value="ECO:0007669"/>
    <property type="project" value="InterPro"/>
</dbReference>
<dbReference type="CDD" id="cd17352">
    <property type="entry name" value="MFS_MCT_SLC16"/>
    <property type="match status" value="1"/>
</dbReference>
<dbReference type="PROSITE" id="PS50850">
    <property type="entry name" value="MFS"/>
    <property type="match status" value="1"/>
</dbReference>
<dbReference type="InterPro" id="IPR020846">
    <property type="entry name" value="MFS_dom"/>
</dbReference>
<feature type="transmembrane region" description="Helical" evidence="12">
    <location>
        <begin position="219"/>
        <end position="239"/>
    </location>
</feature>
<feature type="domain" description="Major facilitator superfamily (MFS) profile" evidence="13">
    <location>
        <begin position="60"/>
        <end position="448"/>
    </location>
</feature>
<evidence type="ECO:0000256" key="7">
    <source>
        <dbReference type="ARBA" id="ARBA00022989"/>
    </source>
</evidence>
<evidence type="ECO:0000256" key="6">
    <source>
        <dbReference type="ARBA" id="ARBA00022946"/>
    </source>
</evidence>
<feature type="transmembrane region" description="Helical" evidence="12">
    <location>
        <begin position="420"/>
        <end position="439"/>
    </location>
</feature>
<feature type="transmembrane region" description="Helical" evidence="12">
    <location>
        <begin position="126"/>
        <end position="146"/>
    </location>
</feature>
<keyword evidence="9 12" id="KW-0472">Membrane</keyword>
<comment type="caution">
    <text evidence="14">The sequence shown here is derived from an EMBL/GenBank/DDBJ whole genome shotgun (WGS) entry which is preliminary data.</text>
</comment>
<evidence type="ECO:0000256" key="11">
    <source>
        <dbReference type="SAM" id="MobiDB-lite"/>
    </source>
</evidence>
<dbReference type="Gene3D" id="1.20.1250.20">
    <property type="entry name" value="MFS general substrate transporter like domains"/>
    <property type="match status" value="2"/>
</dbReference>
<dbReference type="Pfam" id="PF07690">
    <property type="entry name" value="MFS_1"/>
    <property type="match status" value="1"/>
</dbReference>
<evidence type="ECO:0000313" key="14">
    <source>
        <dbReference type="EMBL" id="KAJ1719143.1"/>
    </source>
</evidence>
<keyword evidence="5" id="KW-0999">Mitochondrion inner membrane</keyword>
<dbReference type="PANTHER" id="PTHR31068">
    <property type="entry name" value="MITOCHONDRIAL DISTRIBUTION AND MORPHOLOGY PROTEIN 31"/>
    <property type="match status" value="1"/>
</dbReference>
<feature type="transmembrane region" description="Helical" evidence="12">
    <location>
        <begin position="299"/>
        <end position="317"/>
    </location>
</feature>
<feature type="compositionally biased region" description="Basic and acidic residues" evidence="11">
    <location>
        <begin position="1025"/>
        <end position="1037"/>
    </location>
</feature>
<feature type="transmembrane region" description="Helical" evidence="12">
    <location>
        <begin position="324"/>
        <end position="345"/>
    </location>
</feature>
<keyword evidence="6" id="KW-0809">Transit peptide</keyword>